<sequence length="420" mass="44718">NPAGWPIAPAPTSVTVRLGAGAGGSDRVTIIWADNAIANEWLQVTVLATANTGLGGDDVFYFGNAIGETGNSPSDAEVTPADEIAVRNDPHTLMQSPAGITNTQDFNRDRKVGPTDAVLCRNNGTSGPTALQLIDLVVNQPPTVDAGPDEAIALPTNTVALDGTVNDDGYPIPPGALTTAWTKVSGPGTVTFGDASTVDTSATFSAAGVYVLQLEGYDGELSTTDTVQITLTDPTGIFFADDFDDNNLDGWTTLDGIMEVFQYLLQPGYEVHAMELDSRMRADLTDTNLSDTVYTSFKIRHTGINSGRGWKGGWMWFVNDAGVGFGLYFALEQEGNGALQLETTVDDGDSTAAYVGGFSSPGPAAGDDLKQIELVYNRVTDQVECFYEGLSKGTVSVDPSYRNFTRIVVRLKNYYDGWWG</sequence>
<comment type="caution">
    <text evidence="1">The sequence shown here is derived from an EMBL/GenBank/DDBJ whole genome shotgun (WGS) entry which is preliminary data.</text>
</comment>
<accession>X0TA29</accession>
<gene>
    <name evidence="1" type="ORF">S01H1_12100</name>
</gene>
<proteinExistence type="predicted"/>
<organism evidence="1">
    <name type="scientific">marine sediment metagenome</name>
    <dbReference type="NCBI Taxonomy" id="412755"/>
    <lineage>
        <taxon>unclassified sequences</taxon>
        <taxon>metagenomes</taxon>
        <taxon>ecological metagenomes</taxon>
    </lineage>
</organism>
<dbReference type="Pfam" id="PF22352">
    <property type="entry name" value="K319L-like_PKD"/>
    <property type="match status" value="1"/>
</dbReference>
<evidence type="ECO:0000313" key="1">
    <source>
        <dbReference type="EMBL" id="GAF84186.1"/>
    </source>
</evidence>
<evidence type="ECO:0008006" key="2">
    <source>
        <dbReference type="Google" id="ProtNLM"/>
    </source>
</evidence>
<dbReference type="AlphaFoldDB" id="X0TA29"/>
<dbReference type="EMBL" id="BARS01006190">
    <property type="protein sequence ID" value="GAF84186.1"/>
    <property type="molecule type" value="Genomic_DNA"/>
</dbReference>
<feature type="non-terminal residue" evidence="1">
    <location>
        <position position="420"/>
    </location>
</feature>
<dbReference type="InterPro" id="IPR013783">
    <property type="entry name" value="Ig-like_fold"/>
</dbReference>
<feature type="non-terminal residue" evidence="1">
    <location>
        <position position="1"/>
    </location>
</feature>
<protein>
    <recommendedName>
        <fullName evidence="2">PKD domain-containing protein</fullName>
    </recommendedName>
</protein>
<reference evidence="1" key="1">
    <citation type="journal article" date="2014" name="Front. Microbiol.">
        <title>High frequency of phylogenetically diverse reductive dehalogenase-homologous genes in deep subseafloor sedimentary metagenomes.</title>
        <authorList>
            <person name="Kawai M."/>
            <person name="Futagami T."/>
            <person name="Toyoda A."/>
            <person name="Takaki Y."/>
            <person name="Nishi S."/>
            <person name="Hori S."/>
            <person name="Arai W."/>
            <person name="Tsubouchi T."/>
            <person name="Morono Y."/>
            <person name="Uchiyama I."/>
            <person name="Ito T."/>
            <person name="Fujiyama A."/>
            <person name="Inagaki F."/>
            <person name="Takami H."/>
        </authorList>
    </citation>
    <scope>NUCLEOTIDE SEQUENCE</scope>
    <source>
        <strain evidence="1">Expedition CK06-06</strain>
    </source>
</reference>
<dbReference type="Gene3D" id="2.60.40.10">
    <property type="entry name" value="Immunoglobulins"/>
    <property type="match status" value="1"/>
</dbReference>
<name>X0TA29_9ZZZZ</name>